<accession>A0A9X9LX07</accession>
<evidence type="ECO:0000313" key="1">
    <source>
        <dbReference type="EMBL" id="VCW98189.1"/>
    </source>
</evidence>
<organism evidence="1 2">
    <name type="scientific">Gulo gulo</name>
    <name type="common">Wolverine</name>
    <name type="synonym">Gluton</name>
    <dbReference type="NCBI Taxonomy" id="48420"/>
    <lineage>
        <taxon>Eukaryota</taxon>
        <taxon>Metazoa</taxon>
        <taxon>Chordata</taxon>
        <taxon>Craniata</taxon>
        <taxon>Vertebrata</taxon>
        <taxon>Euteleostomi</taxon>
        <taxon>Mammalia</taxon>
        <taxon>Eutheria</taxon>
        <taxon>Laurasiatheria</taxon>
        <taxon>Carnivora</taxon>
        <taxon>Caniformia</taxon>
        <taxon>Musteloidea</taxon>
        <taxon>Mustelidae</taxon>
        <taxon>Guloninae</taxon>
        <taxon>Gulo</taxon>
    </lineage>
</organism>
<keyword evidence="2" id="KW-1185">Reference proteome</keyword>
<dbReference type="EMBL" id="CYRY02024722">
    <property type="protein sequence ID" value="VCW98189.1"/>
    <property type="molecule type" value="Genomic_DNA"/>
</dbReference>
<protein>
    <submittedName>
        <fullName evidence="1">Uncharacterized protein</fullName>
    </submittedName>
</protein>
<proteinExistence type="predicted"/>
<name>A0A9X9LX07_GULGU</name>
<sequence length="42" mass="4514">MGRVLPAETNTETLSRALKGPALVFSGSLESEMLRSLSMTCE</sequence>
<gene>
    <name evidence="1" type="ORF">BN2614_LOCUS8</name>
</gene>
<evidence type="ECO:0000313" key="2">
    <source>
        <dbReference type="Proteomes" id="UP000269945"/>
    </source>
</evidence>
<comment type="caution">
    <text evidence="1">The sequence shown here is derived from an EMBL/GenBank/DDBJ whole genome shotgun (WGS) entry which is preliminary data.</text>
</comment>
<dbReference type="AlphaFoldDB" id="A0A9X9LX07"/>
<dbReference type="Proteomes" id="UP000269945">
    <property type="component" value="Unassembled WGS sequence"/>
</dbReference>
<reference evidence="1 2" key="1">
    <citation type="submission" date="2018-10" db="EMBL/GenBank/DDBJ databases">
        <authorList>
            <person name="Ekblom R."/>
            <person name="Jareborg N."/>
        </authorList>
    </citation>
    <scope>NUCLEOTIDE SEQUENCE [LARGE SCALE GENOMIC DNA]</scope>
    <source>
        <tissue evidence="1">Muscle</tissue>
    </source>
</reference>